<dbReference type="InterPro" id="IPR011249">
    <property type="entry name" value="Metalloenz_LuxS/M16"/>
</dbReference>
<organism evidence="4 5">
    <name type="scientific">Roseiflexus castenholzii (strain DSM 13941 / HLO8)</name>
    <dbReference type="NCBI Taxonomy" id="383372"/>
    <lineage>
        <taxon>Bacteria</taxon>
        <taxon>Bacillati</taxon>
        <taxon>Chloroflexota</taxon>
        <taxon>Chloroflexia</taxon>
        <taxon>Chloroflexales</taxon>
        <taxon>Roseiflexineae</taxon>
        <taxon>Roseiflexaceae</taxon>
        <taxon>Roseiflexus</taxon>
    </lineage>
</organism>
<evidence type="ECO:0000313" key="4">
    <source>
        <dbReference type="EMBL" id="ABU57244.1"/>
    </source>
</evidence>
<dbReference type="KEGG" id="rca:Rcas_1147"/>
<dbReference type="STRING" id="383372.Rcas_1147"/>
<dbReference type="GO" id="GO:0046872">
    <property type="term" value="F:metal ion binding"/>
    <property type="evidence" value="ECO:0007669"/>
    <property type="project" value="InterPro"/>
</dbReference>
<comment type="similarity">
    <text evidence="1">Belongs to the peptidase M16 family.</text>
</comment>
<feature type="domain" description="Peptidase M16 C-terminal" evidence="3">
    <location>
        <begin position="173"/>
        <end position="347"/>
    </location>
</feature>
<dbReference type="InterPro" id="IPR050361">
    <property type="entry name" value="MPP/UQCRC_Complex"/>
</dbReference>
<dbReference type="InterPro" id="IPR007863">
    <property type="entry name" value="Peptidase_M16_C"/>
</dbReference>
<name>A7NIE4_ROSCS</name>
<dbReference type="OrthoDB" id="9811314at2"/>
<dbReference type="Gene3D" id="3.30.830.10">
    <property type="entry name" value="Metalloenzyme, LuxS/M16 peptidase-like"/>
    <property type="match status" value="2"/>
</dbReference>
<evidence type="ECO:0000259" key="3">
    <source>
        <dbReference type="Pfam" id="PF05193"/>
    </source>
</evidence>
<dbReference type="Proteomes" id="UP000000263">
    <property type="component" value="Chromosome"/>
</dbReference>
<evidence type="ECO:0000259" key="2">
    <source>
        <dbReference type="Pfam" id="PF00675"/>
    </source>
</evidence>
<evidence type="ECO:0000313" key="5">
    <source>
        <dbReference type="Proteomes" id="UP000000263"/>
    </source>
</evidence>
<accession>A7NIE4</accession>
<dbReference type="HOGENOM" id="CLU_009902_3_3_0"/>
<keyword evidence="5" id="KW-1185">Reference proteome</keyword>
<feature type="domain" description="Peptidase M16 N-terminal" evidence="2">
    <location>
        <begin position="19"/>
        <end position="165"/>
    </location>
</feature>
<dbReference type="PANTHER" id="PTHR11851">
    <property type="entry name" value="METALLOPROTEASE"/>
    <property type="match status" value="1"/>
</dbReference>
<dbReference type="RefSeq" id="WP_012119674.1">
    <property type="nucleotide sequence ID" value="NC_009767.1"/>
</dbReference>
<dbReference type="AlphaFoldDB" id="A7NIE4"/>
<dbReference type="Pfam" id="PF05193">
    <property type="entry name" value="Peptidase_M16_C"/>
    <property type="match status" value="1"/>
</dbReference>
<evidence type="ECO:0000256" key="1">
    <source>
        <dbReference type="ARBA" id="ARBA00007261"/>
    </source>
</evidence>
<dbReference type="EMBL" id="CP000804">
    <property type="protein sequence ID" value="ABU57244.1"/>
    <property type="molecule type" value="Genomic_DNA"/>
</dbReference>
<sequence length="431" mass="47444">MHTYPSSPQCHLLPGGLCVLIEPLPHMRSVSVGCFVGVGAGHEERHESGIAHFIEHMLFKGAQRHPSPKLIADAIEGIGGILDAYTSFESTVYYAKVADIYFDRAIDVLSDMLTAPRFDPLDVEKERRVIAEELHQTEDTPSELVHLLLDAAMWGDQPLGRDIAGSEETIAGLTVEQIVAFWRMHYTRRNMVISIAGHVDPQRALDAVAAAFDTLPEGAPGVFLPSKPPLPGPALTLRCDDNEQGNFCIGFRGVAYTDPDRRALLALDTVVGSGPSSRLFQAIREERGLAYNIGSYSREHHDTGKWVVFGSVEPPNLRECLATVMAELRRVRNEGITADELAQVKEQVKGGILLSLEDTWAIASRNGAHQLRYGRVIPIEQVVAEVETVSREDVLRVAQRVVRDEHLHMAVIGPYDDAADLKELLTVEQSA</sequence>
<gene>
    <name evidence="4" type="ordered locus">Rcas_1147</name>
</gene>
<dbReference type="SUPFAM" id="SSF63411">
    <property type="entry name" value="LuxS/MPP-like metallohydrolase"/>
    <property type="match status" value="2"/>
</dbReference>
<protein>
    <submittedName>
        <fullName evidence="4">Peptidase M16 domain protein</fullName>
    </submittedName>
</protein>
<dbReference type="InterPro" id="IPR011765">
    <property type="entry name" value="Pept_M16_N"/>
</dbReference>
<dbReference type="eggNOG" id="COG0612">
    <property type="taxonomic scope" value="Bacteria"/>
</dbReference>
<proteinExistence type="inferred from homology"/>
<dbReference type="Pfam" id="PF00675">
    <property type="entry name" value="Peptidase_M16"/>
    <property type="match status" value="1"/>
</dbReference>
<dbReference type="PANTHER" id="PTHR11851:SF49">
    <property type="entry name" value="MITOCHONDRIAL-PROCESSING PEPTIDASE SUBUNIT ALPHA"/>
    <property type="match status" value="1"/>
</dbReference>
<reference evidence="4 5" key="1">
    <citation type="submission" date="2007-08" db="EMBL/GenBank/DDBJ databases">
        <title>Complete sequence of Roseiflexus castenholzii DSM 13941.</title>
        <authorList>
            <consortium name="US DOE Joint Genome Institute"/>
            <person name="Copeland A."/>
            <person name="Lucas S."/>
            <person name="Lapidus A."/>
            <person name="Barry K."/>
            <person name="Glavina del Rio T."/>
            <person name="Dalin E."/>
            <person name="Tice H."/>
            <person name="Pitluck S."/>
            <person name="Thompson L.S."/>
            <person name="Brettin T."/>
            <person name="Bruce D."/>
            <person name="Detter J.C."/>
            <person name="Han C."/>
            <person name="Tapia R."/>
            <person name="Schmutz J."/>
            <person name="Larimer F."/>
            <person name="Land M."/>
            <person name="Hauser L."/>
            <person name="Kyrpides N."/>
            <person name="Mikhailova N."/>
            <person name="Bryant D.A."/>
            <person name="Hanada S."/>
            <person name="Tsukatani Y."/>
            <person name="Richardson P."/>
        </authorList>
    </citation>
    <scope>NUCLEOTIDE SEQUENCE [LARGE SCALE GENOMIC DNA]</scope>
    <source>
        <strain evidence="5">DSM 13941 / HLO8</strain>
    </source>
</reference>